<dbReference type="RefSeq" id="WP_144279444.1">
    <property type="nucleotide sequence ID" value="NZ_CP041730.1"/>
</dbReference>
<dbReference type="KEGG" id="cari:FNU76_17845"/>
<feature type="active site" description="Proton donor/acceptor" evidence="1">
    <location>
        <position position="271"/>
    </location>
</feature>
<keyword evidence="4" id="KW-0732">Signal</keyword>
<evidence type="ECO:0000256" key="3">
    <source>
        <dbReference type="SAM" id="MobiDB-lite"/>
    </source>
</evidence>
<sequence length="418" mass="43852">MSTQSYTVTAALLASLYLSLPAAAAPAAVADEALKRAATSALLGNIATLAPGAAPTDTFVEISKSNAARNWVMGSVTQILGANREDVPVTRLFIARQNGKSWTLALQGSEAFFSMLDSAPDAVLSSAEKSAFRSQRKTAGTASKSLSDPGMAQANAVTGDTGLSLPWAEGVAWYMGGGAHGDSGTSRPFDSLDFSGGDGQVLAPRDGRIYKSCVRNSSAIVQLVHDNGYTTRYYHMVNLPNLTDGTLVRKGAYLGQMGMGLPCGGSTTGPHVHFSLSYNGQAMPVNGKTLGGWQFFETGTAYQGYAMRNGRRVNQGGSLINYGSGTTTPPQTGKTVTVKTPEANRLANLRSAPKLSASILGTARNGDRIQIVCHAYGDWVDGTWGRTQLWNRLAAGSWISDGLVDTGSNQPIVPLCSN</sequence>
<keyword evidence="2" id="KW-0862">Zinc</keyword>
<evidence type="ECO:0000313" key="8">
    <source>
        <dbReference type="Proteomes" id="UP000317550"/>
    </source>
</evidence>
<evidence type="ECO:0000313" key="7">
    <source>
        <dbReference type="EMBL" id="QDQ28057.1"/>
    </source>
</evidence>
<feature type="binding site" evidence="2">
    <location>
        <position position="273"/>
    </location>
    <ligand>
        <name>Zn(2+)</name>
        <dbReference type="ChEBI" id="CHEBI:29105"/>
    </ligand>
</feature>
<dbReference type="InterPro" id="IPR000841">
    <property type="entry name" value="Pept_M23A_Blytic"/>
</dbReference>
<feature type="signal peptide" evidence="4">
    <location>
        <begin position="1"/>
        <end position="24"/>
    </location>
</feature>
<name>A0A516SIT6_9NEIS</name>
<dbReference type="Gene3D" id="2.70.70.10">
    <property type="entry name" value="Glucose Permease (Domain IIA)"/>
    <property type="match status" value="1"/>
</dbReference>
<evidence type="ECO:0000259" key="5">
    <source>
        <dbReference type="Pfam" id="PF01551"/>
    </source>
</evidence>
<dbReference type="PANTHER" id="PTHR21666:SF270">
    <property type="entry name" value="MUREIN HYDROLASE ACTIVATOR ENVC"/>
    <property type="match status" value="1"/>
</dbReference>
<accession>A0A516SIT6</accession>
<comment type="cofactor">
    <cofactor evidence="2">
        <name>Zn(2+)</name>
        <dbReference type="ChEBI" id="CHEBI:29105"/>
    </cofactor>
    <text evidence="2">Binds 1 zinc ion per subunit.</text>
</comment>
<dbReference type="EMBL" id="CP041730">
    <property type="protein sequence ID" value="QDQ28057.1"/>
    <property type="molecule type" value="Genomic_DNA"/>
</dbReference>
<dbReference type="InterPro" id="IPR011055">
    <property type="entry name" value="Dup_hybrid_motif"/>
</dbReference>
<feature type="active site" description="Proton donor/acceptor" evidence="1">
    <location>
        <position position="235"/>
    </location>
</feature>
<proteinExistence type="predicted"/>
<evidence type="ECO:0000259" key="6">
    <source>
        <dbReference type="Pfam" id="PF08239"/>
    </source>
</evidence>
<dbReference type="OrthoDB" id="1099523at2"/>
<reference evidence="8" key="1">
    <citation type="submission" date="2019-07" db="EMBL/GenBank/DDBJ databases">
        <title>Chitinimonas sp. nov., isolated from Ny-Alesund, arctica soil.</title>
        <authorList>
            <person name="Xu Q."/>
            <person name="Peng F."/>
        </authorList>
    </citation>
    <scope>NUCLEOTIDE SEQUENCE [LARGE SCALE GENOMIC DNA]</scope>
    <source>
        <strain evidence="8">R3-44</strain>
    </source>
</reference>
<evidence type="ECO:0000256" key="2">
    <source>
        <dbReference type="PIRSR" id="PIRSR600841-2"/>
    </source>
</evidence>
<dbReference type="GO" id="GO:0004222">
    <property type="term" value="F:metalloendopeptidase activity"/>
    <property type="evidence" value="ECO:0007669"/>
    <property type="project" value="InterPro"/>
</dbReference>
<feature type="region of interest" description="Disordered" evidence="3">
    <location>
        <begin position="134"/>
        <end position="153"/>
    </location>
</feature>
<dbReference type="Pfam" id="PF01551">
    <property type="entry name" value="Peptidase_M23"/>
    <property type="match status" value="1"/>
</dbReference>
<dbReference type="InterPro" id="IPR016047">
    <property type="entry name" value="M23ase_b-sheet_dom"/>
</dbReference>
<evidence type="ECO:0000256" key="4">
    <source>
        <dbReference type="SAM" id="SignalP"/>
    </source>
</evidence>
<dbReference type="Pfam" id="PF08239">
    <property type="entry name" value="SH3_3"/>
    <property type="match status" value="1"/>
</dbReference>
<dbReference type="GO" id="GO:0006508">
    <property type="term" value="P:proteolysis"/>
    <property type="evidence" value="ECO:0007669"/>
    <property type="project" value="InterPro"/>
</dbReference>
<organism evidence="7 8">
    <name type="scientific">Chitinimonas arctica</name>
    <dbReference type="NCBI Taxonomy" id="2594795"/>
    <lineage>
        <taxon>Bacteria</taxon>
        <taxon>Pseudomonadati</taxon>
        <taxon>Pseudomonadota</taxon>
        <taxon>Betaproteobacteria</taxon>
        <taxon>Neisseriales</taxon>
        <taxon>Chitinibacteraceae</taxon>
        <taxon>Chitinimonas</taxon>
    </lineage>
</organism>
<dbReference type="Proteomes" id="UP000317550">
    <property type="component" value="Chromosome"/>
</dbReference>
<feature type="domain" description="M23ase beta-sheet core" evidence="5">
    <location>
        <begin position="192"/>
        <end position="283"/>
    </location>
</feature>
<feature type="chain" id="PRO_5027620509" evidence="4">
    <location>
        <begin position="25"/>
        <end position="418"/>
    </location>
</feature>
<dbReference type="InterPro" id="IPR050570">
    <property type="entry name" value="Cell_wall_metabolism_enzyme"/>
</dbReference>
<protein>
    <submittedName>
        <fullName evidence="7">M23 family metallopeptidase</fullName>
    </submittedName>
</protein>
<dbReference type="CDD" id="cd12797">
    <property type="entry name" value="M23_peptidase"/>
    <property type="match status" value="1"/>
</dbReference>
<feature type="binding site" evidence="2">
    <location>
        <position position="180"/>
    </location>
    <ligand>
        <name>Zn(2+)</name>
        <dbReference type="ChEBI" id="CHEBI:29105"/>
    </ligand>
</feature>
<gene>
    <name evidence="7" type="ORF">FNU76_17845</name>
</gene>
<dbReference type="SUPFAM" id="SSF51261">
    <property type="entry name" value="Duplicated hybrid motif"/>
    <property type="match status" value="1"/>
</dbReference>
<feature type="binding site" evidence="2">
    <location>
        <position position="193"/>
    </location>
    <ligand>
        <name>Zn(2+)</name>
        <dbReference type="ChEBI" id="CHEBI:29105"/>
    </ligand>
</feature>
<dbReference type="PRINTS" id="PR00933">
    <property type="entry name" value="BLYTICPTASE"/>
</dbReference>
<dbReference type="AlphaFoldDB" id="A0A516SIT6"/>
<keyword evidence="8" id="KW-1185">Reference proteome</keyword>
<dbReference type="GO" id="GO:0046872">
    <property type="term" value="F:metal ion binding"/>
    <property type="evidence" value="ECO:0007669"/>
    <property type="project" value="UniProtKB-KW"/>
</dbReference>
<keyword evidence="2" id="KW-0479">Metal-binding</keyword>
<feature type="compositionally biased region" description="Polar residues" evidence="3">
    <location>
        <begin position="137"/>
        <end position="146"/>
    </location>
</feature>
<dbReference type="PANTHER" id="PTHR21666">
    <property type="entry name" value="PEPTIDASE-RELATED"/>
    <property type="match status" value="1"/>
</dbReference>
<evidence type="ECO:0000256" key="1">
    <source>
        <dbReference type="PIRSR" id="PIRSR600841-1"/>
    </source>
</evidence>
<feature type="domain" description="SH3b" evidence="6">
    <location>
        <begin position="347"/>
        <end position="380"/>
    </location>
</feature>
<dbReference type="InterPro" id="IPR003646">
    <property type="entry name" value="SH3-like_bac-type"/>
</dbReference>